<gene>
    <name evidence="2" type="ORF">OQ273_08920</name>
</gene>
<reference evidence="2" key="1">
    <citation type="submission" date="2022-11" db="EMBL/GenBank/DDBJ databases">
        <title>Draft genome sequence of Hoeflea poritis E7-10 and Hoeflea prorocentri PM5-8, separated from scleractinian coral Porites lutea and marine dinoflagellate.</title>
        <authorList>
            <person name="Zhang G."/>
            <person name="Wei Q."/>
            <person name="Cai L."/>
        </authorList>
    </citation>
    <scope>NUCLEOTIDE SEQUENCE</scope>
    <source>
        <strain evidence="2">PM5-8</strain>
    </source>
</reference>
<evidence type="ECO:0000256" key="1">
    <source>
        <dbReference type="SAM" id="SignalP"/>
    </source>
</evidence>
<dbReference type="EMBL" id="JAPJZI010000001">
    <property type="protein sequence ID" value="MDA5398687.1"/>
    <property type="molecule type" value="Genomic_DNA"/>
</dbReference>
<dbReference type="Proteomes" id="UP001151234">
    <property type="component" value="Unassembled WGS sequence"/>
</dbReference>
<sequence length="176" mass="19601">MFSQNPLPVIFCSLSWLIAPVILLGASASAMETPQTEAEITPVRVLAVVSGGFWQEDVETTNEADDSETETAKEMRRGYFRSIAFRSEDNTSRLYLQRIWLSPDGPTVVDTKEIEALTELNAYITDMRPENSTGVASQPGFVTFIYLKQDPAATEPDTWELYVDEFGDMAFTPATN</sequence>
<accession>A0A9X3UHQ7</accession>
<keyword evidence="3" id="KW-1185">Reference proteome</keyword>
<feature type="signal peptide" evidence="1">
    <location>
        <begin position="1"/>
        <end position="30"/>
    </location>
</feature>
<name>A0A9X3UHQ7_9HYPH</name>
<comment type="caution">
    <text evidence="2">The sequence shown here is derived from an EMBL/GenBank/DDBJ whole genome shotgun (WGS) entry which is preliminary data.</text>
</comment>
<feature type="chain" id="PRO_5040732877" evidence="1">
    <location>
        <begin position="31"/>
        <end position="176"/>
    </location>
</feature>
<dbReference type="RefSeq" id="WP_267990094.1">
    <property type="nucleotide sequence ID" value="NZ_JAPJZI010000001.1"/>
</dbReference>
<organism evidence="2 3">
    <name type="scientific">Hoeflea prorocentri</name>
    <dbReference type="NCBI Taxonomy" id="1922333"/>
    <lineage>
        <taxon>Bacteria</taxon>
        <taxon>Pseudomonadati</taxon>
        <taxon>Pseudomonadota</taxon>
        <taxon>Alphaproteobacteria</taxon>
        <taxon>Hyphomicrobiales</taxon>
        <taxon>Rhizobiaceae</taxon>
        <taxon>Hoeflea</taxon>
    </lineage>
</organism>
<evidence type="ECO:0000313" key="2">
    <source>
        <dbReference type="EMBL" id="MDA5398687.1"/>
    </source>
</evidence>
<protein>
    <submittedName>
        <fullName evidence="2">Uncharacterized protein</fullName>
    </submittedName>
</protein>
<dbReference type="AlphaFoldDB" id="A0A9X3UHQ7"/>
<evidence type="ECO:0000313" key="3">
    <source>
        <dbReference type="Proteomes" id="UP001151234"/>
    </source>
</evidence>
<keyword evidence="1" id="KW-0732">Signal</keyword>
<proteinExistence type="predicted"/>